<evidence type="ECO:0000313" key="3">
    <source>
        <dbReference type="Proteomes" id="UP000712281"/>
    </source>
</evidence>
<sequence>MTLYNTDSRSSLTTERAAGTKSSTTLGKRRDKHLNFSVEKSKLIFGKHVIKILPRMRLKIIDSTVNNLRFYAKKIPAAPQDFIGLARLVIFVSKGKLRMILVTTTVWDPPDLASTRVPNHESKSHVMHNNNPSQ</sequence>
<proteinExistence type="predicted"/>
<feature type="region of interest" description="Disordered" evidence="1">
    <location>
        <begin position="112"/>
        <end position="134"/>
    </location>
</feature>
<organism evidence="2 3">
    <name type="scientific">Brassica cretica</name>
    <name type="common">Mustard</name>
    <dbReference type="NCBI Taxonomy" id="69181"/>
    <lineage>
        <taxon>Eukaryota</taxon>
        <taxon>Viridiplantae</taxon>
        <taxon>Streptophyta</taxon>
        <taxon>Embryophyta</taxon>
        <taxon>Tracheophyta</taxon>
        <taxon>Spermatophyta</taxon>
        <taxon>Magnoliopsida</taxon>
        <taxon>eudicotyledons</taxon>
        <taxon>Gunneridae</taxon>
        <taxon>Pentapetalae</taxon>
        <taxon>rosids</taxon>
        <taxon>malvids</taxon>
        <taxon>Brassicales</taxon>
        <taxon>Brassicaceae</taxon>
        <taxon>Brassiceae</taxon>
        <taxon>Brassica</taxon>
    </lineage>
</organism>
<feature type="region of interest" description="Disordered" evidence="1">
    <location>
        <begin position="1"/>
        <end position="26"/>
    </location>
</feature>
<name>A0A8S9H850_BRACR</name>
<protein>
    <submittedName>
        <fullName evidence="2">Uncharacterized protein</fullName>
    </submittedName>
</protein>
<reference evidence="2" key="1">
    <citation type="submission" date="2019-12" db="EMBL/GenBank/DDBJ databases">
        <title>Genome sequencing and annotation of Brassica cretica.</title>
        <authorList>
            <person name="Studholme D.J."/>
            <person name="Sarris P.F."/>
        </authorList>
    </citation>
    <scope>NUCLEOTIDE SEQUENCE</scope>
    <source>
        <strain evidence="2">PFS-001/15</strain>
        <tissue evidence="2">Leaf</tissue>
    </source>
</reference>
<dbReference type="EMBL" id="QGKW02001940">
    <property type="protein sequence ID" value="KAF2555251.1"/>
    <property type="molecule type" value="Genomic_DNA"/>
</dbReference>
<evidence type="ECO:0000256" key="1">
    <source>
        <dbReference type="SAM" id="MobiDB-lite"/>
    </source>
</evidence>
<evidence type="ECO:0000313" key="2">
    <source>
        <dbReference type="EMBL" id="KAF2555251.1"/>
    </source>
</evidence>
<dbReference type="AlphaFoldDB" id="A0A8S9H850"/>
<dbReference type="Proteomes" id="UP000712281">
    <property type="component" value="Unassembled WGS sequence"/>
</dbReference>
<comment type="caution">
    <text evidence="2">The sequence shown here is derived from an EMBL/GenBank/DDBJ whole genome shotgun (WGS) entry which is preliminary data.</text>
</comment>
<gene>
    <name evidence="2" type="ORF">F2Q68_00017485</name>
</gene>
<accession>A0A8S9H850</accession>